<organism evidence="2 3">
    <name type="scientific">Tectimicrobiota bacterium</name>
    <dbReference type="NCBI Taxonomy" id="2528274"/>
    <lineage>
        <taxon>Bacteria</taxon>
        <taxon>Pseudomonadati</taxon>
        <taxon>Nitrospinota/Tectimicrobiota group</taxon>
        <taxon>Candidatus Tectimicrobiota</taxon>
    </lineage>
</organism>
<proteinExistence type="predicted"/>
<reference evidence="2" key="1">
    <citation type="submission" date="2020-07" db="EMBL/GenBank/DDBJ databases">
        <title>Huge and variable diversity of episymbiotic CPR bacteria and DPANN archaea in groundwater ecosystems.</title>
        <authorList>
            <person name="He C.Y."/>
            <person name="Keren R."/>
            <person name="Whittaker M."/>
            <person name="Farag I.F."/>
            <person name="Doudna J."/>
            <person name="Cate J.H.D."/>
            <person name="Banfield J.F."/>
        </authorList>
    </citation>
    <scope>NUCLEOTIDE SEQUENCE</scope>
    <source>
        <strain evidence="2">NC_groundwater_672_Ag_B-0.1um_62_36</strain>
    </source>
</reference>
<dbReference type="Pfam" id="PF13470">
    <property type="entry name" value="PIN_3"/>
    <property type="match status" value="1"/>
</dbReference>
<dbReference type="AlphaFoldDB" id="A0A932CQ93"/>
<dbReference type="InterPro" id="IPR002716">
    <property type="entry name" value="PIN_dom"/>
</dbReference>
<dbReference type="PANTHER" id="PTHR34610">
    <property type="entry name" value="SSL7007 PROTEIN"/>
    <property type="match status" value="1"/>
</dbReference>
<evidence type="ECO:0000259" key="1">
    <source>
        <dbReference type="Pfam" id="PF13470"/>
    </source>
</evidence>
<dbReference type="InterPro" id="IPR002850">
    <property type="entry name" value="PIN_toxin-like"/>
</dbReference>
<protein>
    <submittedName>
        <fullName evidence="2">Toxin-antitoxin system toxin component, PIN family</fullName>
    </submittedName>
</protein>
<name>A0A932CQ93_UNCTE</name>
<gene>
    <name evidence="2" type="ORF">HYY20_10990</name>
</gene>
<comment type="caution">
    <text evidence="2">The sequence shown here is derived from an EMBL/GenBank/DDBJ whole genome shotgun (WGS) entry which is preliminary data.</text>
</comment>
<dbReference type="PANTHER" id="PTHR34610:SF4">
    <property type="entry name" value="SLL8027 PROTEIN"/>
    <property type="match status" value="1"/>
</dbReference>
<evidence type="ECO:0000313" key="3">
    <source>
        <dbReference type="Proteomes" id="UP000769766"/>
    </source>
</evidence>
<sequence>MRRIVVFDTSTLFSGVGWRGNPYRCVELARAGVVEGVTCQELLNELTEKLQVKLNFSAAQVTDTVADLPGFLQVVTITNTLKFVVADPDDDKVLECAVVGGASHIITSDRHHLLPLGSYQGISIISAAQFLTLVSIG</sequence>
<evidence type="ECO:0000313" key="2">
    <source>
        <dbReference type="EMBL" id="MBI2877397.1"/>
    </source>
</evidence>
<feature type="domain" description="PIN" evidence="1">
    <location>
        <begin position="5"/>
        <end position="111"/>
    </location>
</feature>
<dbReference type="NCBIfam" id="TIGR00305">
    <property type="entry name" value="putative toxin-antitoxin system toxin component, PIN family"/>
    <property type="match status" value="1"/>
</dbReference>
<accession>A0A932CQ93</accession>
<dbReference type="EMBL" id="JACPRF010000333">
    <property type="protein sequence ID" value="MBI2877397.1"/>
    <property type="molecule type" value="Genomic_DNA"/>
</dbReference>
<dbReference type="Proteomes" id="UP000769766">
    <property type="component" value="Unassembled WGS sequence"/>
</dbReference>